<evidence type="ECO:0000256" key="1">
    <source>
        <dbReference type="ARBA" id="ARBA00022741"/>
    </source>
</evidence>
<dbReference type="PROSITE" id="PS00039">
    <property type="entry name" value="DEAD_ATP_HELICASE"/>
    <property type="match status" value="1"/>
</dbReference>
<dbReference type="Proteomes" id="UP000708208">
    <property type="component" value="Unassembled WGS sequence"/>
</dbReference>
<feature type="compositionally biased region" description="Basic and acidic residues" evidence="8">
    <location>
        <begin position="78"/>
        <end position="89"/>
    </location>
</feature>
<dbReference type="GO" id="GO:0003723">
    <property type="term" value="F:RNA binding"/>
    <property type="evidence" value="ECO:0007669"/>
    <property type="project" value="UniProtKB-UniRule"/>
</dbReference>
<feature type="domain" description="Helicase C-terminal" evidence="10">
    <location>
        <begin position="434"/>
        <end position="596"/>
    </location>
</feature>
<dbReference type="SMART" id="SM00490">
    <property type="entry name" value="HELICc"/>
    <property type="match status" value="1"/>
</dbReference>
<dbReference type="CDD" id="cd17956">
    <property type="entry name" value="DEADc_DDX51"/>
    <property type="match status" value="1"/>
</dbReference>
<feature type="domain" description="Helicase ATP-binding" evidence="9">
    <location>
        <begin position="194"/>
        <end position="400"/>
    </location>
</feature>
<proteinExistence type="inferred from homology"/>
<dbReference type="GO" id="GO:0005524">
    <property type="term" value="F:ATP binding"/>
    <property type="evidence" value="ECO:0007669"/>
    <property type="project" value="UniProtKB-UniRule"/>
</dbReference>
<keyword evidence="12" id="KW-1185">Reference proteome</keyword>
<dbReference type="GO" id="GO:0003724">
    <property type="term" value="F:RNA helicase activity"/>
    <property type="evidence" value="ECO:0007669"/>
    <property type="project" value="UniProtKB-EC"/>
</dbReference>
<comment type="domain">
    <text evidence="7">The Q motif is unique to and characteristic of the DEAD box family of RNA helicases and controls ATP binding and hydrolysis.</text>
</comment>
<dbReference type="InterPro" id="IPR014001">
    <property type="entry name" value="Helicase_ATP-bd"/>
</dbReference>
<evidence type="ECO:0000259" key="10">
    <source>
        <dbReference type="PROSITE" id="PS51194"/>
    </source>
</evidence>
<dbReference type="Pfam" id="PF00270">
    <property type="entry name" value="DEAD"/>
    <property type="match status" value="1"/>
</dbReference>
<keyword evidence="3 6" id="KW-0347">Helicase</keyword>
<dbReference type="InterPro" id="IPR001650">
    <property type="entry name" value="Helicase_C-like"/>
</dbReference>
<evidence type="ECO:0000256" key="7">
    <source>
        <dbReference type="RuleBase" id="RU365068"/>
    </source>
</evidence>
<evidence type="ECO:0000313" key="11">
    <source>
        <dbReference type="EMBL" id="CAG7836390.1"/>
    </source>
</evidence>
<keyword evidence="4 6" id="KW-0067">ATP-binding</keyword>
<evidence type="ECO:0000256" key="3">
    <source>
        <dbReference type="ARBA" id="ARBA00022806"/>
    </source>
</evidence>
<dbReference type="EMBL" id="CAJVCH010571006">
    <property type="protein sequence ID" value="CAG7836390.1"/>
    <property type="molecule type" value="Genomic_DNA"/>
</dbReference>
<dbReference type="PROSITE" id="PS51192">
    <property type="entry name" value="HELICASE_ATP_BIND_1"/>
    <property type="match status" value="1"/>
</dbReference>
<keyword evidence="2 6" id="KW-0378">Hydrolase</keyword>
<reference evidence="11" key="1">
    <citation type="submission" date="2021-06" db="EMBL/GenBank/DDBJ databases">
        <authorList>
            <person name="Hodson N. C."/>
            <person name="Mongue J. A."/>
            <person name="Jaron S. K."/>
        </authorList>
    </citation>
    <scope>NUCLEOTIDE SEQUENCE</scope>
</reference>
<dbReference type="PANTHER" id="PTHR24031">
    <property type="entry name" value="RNA HELICASE"/>
    <property type="match status" value="1"/>
</dbReference>
<dbReference type="InterPro" id="IPR011545">
    <property type="entry name" value="DEAD/DEAH_box_helicase_dom"/>
</dbReference>
<dbReference type="OrthoDB" id="3370at2759"/>
<sequence length="667" mass="75022">MRVIQIVGVQLTSEDCWSLQRLSRTCKMVECNVDPVTLSELEPKRKKKKSGKAHETTDTGVTGDNEESLKGPAVETEPSGKKEGTEVKKNPGLKAKRKKKKNVVPIGNTSLGTDVGGFTVIGDVNQFKQVTVKRVLPEWLQNPSIVSCNLRDATVPVENFNLDPNLVKLLHKNFIPYFFPVQQQVIPWLLEHHNPKLVRPPDMCVSAPTGSGKTLAYALPLIQILQRTMSSNIRAIVVLPTEILASQVFSVFQTYSKGTILKVFLMAKRMTLSAETRSLIHTGLDGQPRCSYDIIVATPGRLIDHLEQTEGFDISNLKFLVVDEADRTLDDQEGDWLHRLEIKFWSHFNTEFAQPWKSLPLNVKSMSMHLKAFHKLLFSATLSQNPETLEKLHLFQPKLFTSIIERKSDNKNLASEGTSATADSFVGKFTTPTELKESFVLVQKETKPLVLAYLIAKNQWKRILCFANTNEATHRLCVLLSSMGSLQVREITSKWSAHARDLVIKKFVEGSIDILVTSDQLARGIDIPLVDHVISYDVPGYTKTYIHRIGRTARAGREGQAITLVTKDQIGIFRRTIKTSGKSNVERLIIKNSELRPYQEKYKKALVDLKSKVEEEAEKGKFGRGNNRANKRASPSKVIPEPSQTESQPEDPVVKKKKKKKEKVEEN</sequence>
<evidence type="ECO:0000259" key="9">
    <source>
        <dbReference type="PROSITE" id="PS51192"/>
    </source>
</evidence>
<dbReference type="EC" id="3.6.4.13" evidence="7"/>
<dbReference type="AlphaFoldDB" id="A0A8J2MCZ2"/>
<comment type="function">
    <text evidence="7">RNA helicase.</text>
</comment>
<dbReference type="SMART" id="SM00487">
    <property type="entry name" value="DEXDc"/>
    <property type="match status" value="1"/>
</dbReference>
<evidence type="ECO:0000256" key="4">
    <source>
        <dbReference type="ARBA" id="ARBA00022840"/>
    </source>
</evidence>
<evidence type="ECO:0000313" key="12">
    <source>
        <dbReference type="Proteomes" id="UP000708208"/>
    </source>
</evidence>
<protein>
    <recommendedName>
        <fullName evidence="7">ATP-dependent RNA helicase</fullName>
        <ecNumber evidence="7">3.6.4.13</ecNumber>
    </recommendedName>
</protein>
<dbReference type="Pfam" id="PF00271">
    <property type="entry name" value="Helicase_C"/>
    <property type="match status" value="1"/>
</dbReference>
<evidence type="ECO:0000256" key="5">
    <source>
        <dbReference type="ARBA" id="ARBA00022884"/>
    </source>
</evidence>
<dbReference type="GO" id="GO:0016787">
    <property type="term" value="F:hydrolase activity"/>
    <property type="evidence" value="ECO:0007669"/>
    <property type="project" value="UniProtKB-KW"/>
</dbReference>
<keyword evidence="5 7" id="KW-0694">RNA-binding</keyword>
<gene>
    <name evidence="11" type="ORF">AFUS01_LOCUS45638</name>
</gene>
<evidence type="ECO:0000256" key="8">
    <source>
        <dbReference type="SAM" id="MobiDB-lite"/>
    </source>
</evidence>
<comment type="caution">
    <text evidence="11">The sequence shown here is derived from an EMBL/GenBank/DDBJ whole genome shotgun (WGS) entry which is preliminary data.</text>
</comment>
<dbReference type="InterPro" id="IPR000629">
    <property type="entry name" value="RNA-helicase_DEAD-box_CS"/>
</dbReference>
<dbReference type="CDD" id="cd18787">
    <property type="entry name" value="SF2_C_DEAD"/>
    <property type="match status" value="1"/>
</dbReference>
<evidence type="ECO:0000256" key="6">
    <source>
        <dbReference type="RuleBase" id="RU000492"/>
    </source>
</evidence>
<name>A0A8J2MCZ2_9HEXA</name>
<dbReference type="PROSITE" id="PS51194">
    <property type="entry name" value="HELICASE_CTER"/>
    <property type="match status" value="1"/>
</dbReference>
<feature type="region of interest" description="Disordered" evidence="8">
    <location>
        <begin position="615"/>
        <end position="667"/>
    </location>
</feature>
<keyword evidence="1 6" id="KW-0547">Nucleotide-binding</keyword>
<organism evidence="11 12">
    <name type="scientific">Allacma fusca</name>
    <dbReference type="NCBI Taxonomy" id="39272"/>
    <lineage>
        <taxon>Eukaryota</taxon>
        <taxon>Metazoa</taxon>
        <taxon>Ecdysozoa</taxon>
        <taxon>Arthropoda</taxon>
        <taxon>Hexapoda</taxon>
        <taxon>Collembola</taxon>
        <taxon>Symphypleona</taxon>
        <taxon>Sminthuridae</taxon>
        <taxon>Allacma</taxon>
    </lineage>
</organism>
<evidence type="ECO:0000256" key="2">
    <source>
        <dbReference type="ARBA" id="ARBA00022801"/>
    </source>
</evidence>
<comment type="catalytic activity">
    <reaction evidence="7">
        <text>ATP + H2O = ADP + phosphate + H(+)</text>
        <dbReference type="Rhea" id="RHEA:13065"/>
        <dbReference type="ChEBI" id="CHEBI:15377"/>
        <dbReference type="ChEBI" id="CHEBI:15378"/>
        <dbReference type="ChEBI" id="CHEBI:30616"/>
        <dbReference type="ChEBI" id="CHEBI:43474"/>
        <dbReference type="ChEBI" id="CHEBI:456216"/>
        <dbReference type="EC" id="3.6.4.13"/>
    </reaction>
</comment>
<comment type="similarity">
    <text evidence="6">Belongs to the DEAD box helicase family.</text>
</comment>
<accession>A0A8J2MCZ2</accession>
<feature type="region of interest" description="Disordered" evidence="8">
    <location>
        <begin position="42"/>
        <end position="102"/>
    </location>
</feature>